<evidence type="ECO:0000313" key="10">
    <source>
        <dbReference type="Proteomes" id="UP000069241"/>
    </source>
</evidence>
<gene>
    <name evidence="9" type="ORF">AXF13_10595</name>
</gene>
<dbReference type="NCBIfam" id="TIGR00545">
    <property type="entry name" value="lipoyltrans"/>
    <property type="match status" value="1"/>
</dbReference>
<dbReference type="KEGG" id="dfi:AXF13_10595"/>
<reference evidence="10" key="1">
    <citation type="submission" date="2016-02" db="EMBL/GenBank/DDBJ databases">
        <authorList>
            <person name="Holder M.E."/>
            <person name="Ajami N.J."/>
            <person name="Petrosino J.F."/>
        </authorList>
    </citation>
    <scope>NUCLEOTIDE SEQUENCE [LARGE SCALE GENOMIC DNA]</scope>
    <source>
        <strain evidence="10">CCUG 45958</strain>
    </source>
</reference>
<dbReference type="InterPro" id="IPR004143">
    <property type="entry name" value="BPL_LPL_catalytic"/>
</dbReference>
<keyword evidence="4 9" id="KW-0436">Ligase</keyword>
<keyword evidence="6" id="KW-0067">ATP-binding</keyword>
<keyword evidence="10" id="KW-1185">Reference proteome</keyword>
<dbReference type="GO" id="GO:0009249">
    <property type="term" value="P:protein lipoylation"/>
    <property type="evidence" value="ECO:0007669"/>
    <property type="project" value="InterPro"/>
</dbReference>
<evidence type="ECO:0000313" key="9">
    <source>
        <dbReference type="EMBL" id="AMD90530.1"/>
    </source>
</evidence>
<dbReference type="PROSITE" id="PS51733">
    <property type="entry name" value="BPL_LPL_CATALYTIC"/>
    <property type="match status" value="1"/>
</dbReference>
<dbReference type="GO" id="GO:0005524">
    <property type="term" value="F:ATP binding"/>
    <property type="evidence" value="ECO:0007669"/>
    <property type="project" value="UniProtKB-KW"/>
</dbReference>
<sequence>MPAILFSGAYVTVTRPGQAGYQGHDEAAMEFLTFSSLDPAFNLALEERLFDSLPPEHPGLFMLWQNGPSIIVGRHQCTAEEVNADFVRRENLPVVRRITGGGAVYHDTGNLNFSFIENANGQERVNFRRYLEPVREALRDVGVRAEISGRNDLEVDGRKISGSGQRIHRGKVLHHGTLLVDVDFGRLSEALSVDPEKIRSKGVASVRARVRNLSECWTPGTDMGTLKCCLLRHCAASAARLDMGDYAAAQALADSKYRQWSWNYGASPAFTEEKRRRFPWGGVNLRLSVRNGRIADCRIYGDFFANAEIEDLENMLAGLQHEPGALAEALEDVPWELYFSGCDPEEMRRFFAE</sequence>
<dbReference type="EMBL" id="CP014229">
    <property type="protein sequence ID" value="AMD90530.1"/>
    <property type="molecule type" value="Genomic_DNA"/>
</dbReference>
<evidence type="ECO:0000256" key="5">
    <source>
        <dbReference type="ARBA" id="ARBA00022741"/>
    </source>
</evidence>
<dbReference type="PANTHER" id="PTHR12561">
    <property type="entry name" value="LIPOATE-PROTEIN LIGASE"/>
    <property type="match status" value="1"/>
</dbReference>
<dbReference type="Gene3D" id="3.30.930.10">
    <property type="entry name" value="Bira Bifunctional Protein, Domain 2"/>
    <property type="match status" value="1"/>
</dbReference>
<dbReference type="InterPro" id="IPR045864">
    <property type="entry name" value="aa-tRNA-synth_II/BPL/LPL"/>
</dbReference>
<comment type="pathway">
    <text evidence="2">Protein modification; protein lipoylation via exogenous pathway; protein N(6)-(lipoyl)lysine from lipoate: step 1/2.</text>
</comment>
<evidence type="ECO:0000256" key="3">
    <source>
        <dbReference type="ARBA" id="ARBA00012367"/>
    </source>
</evidence>
<dbReference type="RefSeq" id="WP_062253157.1">
    <property type="nucleotide sequence ID" value="NZ_CP014229.1"/>
</dbReference>
<dbReference type="GO" id="GO:0017118">
    <property type="term" value="F:lipoyltransferase activity"/>
    <property type="evidence" value="ECO:0007669"/>
    <property type="project" value="TreeGrafter"/>
</dbReference>
<organism evidence="9 10">
    <name type="scientific">Desulfovibrio fairfieldensis</name>
    <dbReference type="NCBI Taxonomy" id="44742"/>
    <lineage>
        <taxon>Bacteria</taxon>
        <taxon>Pseudomonadati</taxon>
        <taxon>Thermodesulfobacteriota</taxon>
        <taxon>Desulfovibrionia</taxon>
        <taxon>Desulfovibrionales</taxon>
        <taxon>Desulfovibrionaceae</taxon>
        <taxon>Desulfovibrio</taxon>
    </lineage>
</organism>
<dbReference type="STRING" id="44742.AXF13_10595"/>
<dbReference type="EC" id="6.3.1.20" evidence="3"/>
<dbReference type="UniPathway" id="UPA00537">
    <property type="reaction ID" value="UER00594"/>
</dbReference>
<dbReference type="GO" id="GO:0005737">
    <property type="term" value="C:cytoplasm"/>
    <property type="evidence" value="ECO:0007669"/>
    <property type="project" value="TreeGrafter"/>
</dbReference>
<accession>A0A120KM79</accession>
<dbReference type="Gene3D" id="3.30.390.50">
    <property type="entry name" value="CO dehydrogenase flavoprotein, C-terminal domain"/>
    <property type="match status" value="1"/>
</dbReference>
<dbReference type="Pfam" id="PF10437">
    <property type="entry name" value="Lip_prot_lig_C"/>
    <property type="match status" value="1"/>
</dbReference>
<dbReference type="CDD" id="cd16443">
    <property type="entry name" value="LplA"/>
    <property type="match status" value="1"/>
</dbReference>
<dbReference type="InterPro" id="IPR004562">
    <property type="entry name" value="LipoylTrfase_LipoateP_Ligase"/>
</dbReference>
<proteinExistence type="predicted"/>
<dbReference type="PANTHER" id="PTHR12561:SF3">
    <property type="entry name" value="LIPOYLTRANSFERASE 1, MITOCHONDRIAL"/>
    <property type="match status" value="1"/>
</dbReference>
<name>A0A120KM79_9BACT</name>
<evidence type="ECO:0000256" key="4">
    <source>
        <dbReference type="ARBA" id="ARBA00022598"/>
    </source>
</evidence>
<evidence type="ECO:0000256" key="7">
    <source>
        <dbReference type="ARBA" id="ARBA00048037"/>
    </source>
</evidence>
<evidence type="ECO:0000259" key="8">
    <source>
        <dbReference type="PROSITE" id="PS51733"/>
    </source>
</evidence>
<evidence type="ECO:0000256" key="6">
    <source>
        <dbReference type="ARBA" id="ARBA00022840"/>
    </source>
</evidence>
<dbReference type="AlphaFoldDB" id="A0A120KM79"/>
<dbReference type="SUPFAM" id="SSF82649">
    <property type="entry name" value="SufE/NifU"/>
    <property type="match status" value="1"/>
</dbReference>
<comment type="catalytic activity">
    <reaction evidence="7">
        <text>L-lysyl-[lipoyl-carrier protein] + (R)-lipoate + ATP = N(6)-[(R)-lipoyl]-L-lysyl-[lipoyl-carrier protein] + AMP + diphosphate + H(+)</text>
        <dbReference type="Rhea" id="RHEA:49288"/>
        <dbReference type="Rhea" id="RHEA-COMP:10500"/>
        <dbReference type="Rhea" id="RHEA-COMP:10502"/>
        <dbReference type="ChEBI" id="CHEBI:15378"/>
        <dbReference type="ChEBI" id="CHEBI:29969"/>
        <dbReference type="ChEBI" id="CHEBI:30616"/>
        <dbReference type="ChEBI" id="CHEBI:33019"/>
        <dbReference type="ChEBI" id="CHEBI:83088"/>
        <dbReference type="ChEBI" id="CHEBI:83099"/>
        <dbReference type="ChEBI" id="CHEBI:456215"/>
        <dbReference type="EC" id="6.3.1.20"/>
    </reaction>
</comment>
<evidence type="ECO:0000256" key="2">
    <source>
        <dbReference type="ARBA" id="ARBA00005124"/>
    </source>
</evidence>
<dbReference type="SUPFAM" id="SSF55681">
    <property type="entry name" value="Class II aaRS and biotin synthetases"/>
    <property type="match status" value="1"/>
</dbReference>
<dbReference type="Proteomes" id="UP000069241">
    <property type="component" value="Chromosome"/>
</dbReference>
<evidence type="ECO:0000256" key="1">
    <source>
        <dbReference type="ARBA" id="ARBA00005085"/>
    </source>
</evidence>
<keyword evidence="5" id="KW-0547">Nucleotide-binding</keyword>
<comment type="pathway">
    <text evidence="1">Protein modification; protein lipoylation via exogenous pathway; protein N(6)-(lipoyl)lysine from lipoate: step 2/2.</text>
</comment>
<dbReference type="GO" id="GO:0016979">
    <property type="term" value="F:lipoate-protein ligase activity"/>
    <property type="evidence" value="ECO:0007669"/>
    <property type="project" value="UniProtKB-EC"/>
</dbReference>
<dbReference type="InterPro" id="IPR019491">
    <property type="entry name" value="Lipoate_protein_ligase_C"/>
</dbReference>
<dbReference type="Pfam" id="PF21948">
    <property type="entry name" value="LplA-B_cat"/>
    <property type="match status" value="1"/>
</dbReference>
<protein>
    <recommendedName>
        <fullName evidence="3">lipoate--protein ligase</fullName>
        <ecNumber evidence="3">6.3.1.20</ecNumber>
    </recommendedName>
</protein>
<feature type="domain" description="BPL/LPL catalytic" evidence="8">
    <location>
        <begin position="55"/>
        <end position="242"/>
    </location>
</feature>